<protein>
    <submittedName>
        <fullName evidence="1">Uncharacterized protein</fullName>
    </submittedName>
</protein>
<accession>A0A0F9PLI2</accession>
<proteinExistence type="predicted"/>
<dbReference type="EMBL" id="LAZR01002361">
    <property type="protein sequence ID" value="KKN31039.1"/>
    <property type="molecule type" value="Genomic_DNA"/>
</dbReference>
<evidence type="ECO:0000313" key="1">
    <source>
        <dbReference type="EMBL" id="KKN31039.1"/>
    </source>
</evidence>
<name>A0A0F9PLI2_9ZZZZ</name>
<sequence length="75" mass="8466">MKIEKLRDQTDITLQHQSYHGTTRDLWMSVRHTELGPLINLVASGDMSPATTRRLAHALLVAADMGEQPPRREDS</sequence>
<organism evidence="1">
    <name type="scientific">marine sediment metagenome</name>
    <dbReference type="NCBI Taxonomy" id="412755"/>
    <lineage>
        <taxon>unclassified sequences</taxon>
        <taxon>metagenomes</taxon>
        <taxon>ecological metagenomes</taxon>
    </lineage>
</organism>
<gene>
    <name evidence="1" type="ORF">LCGC14_0827890</name>
</gene>
<comment type="caution">
    <text evidence="1">The sequence shown here is derived from an EMBL/GenBank/DDBJ whole genome shotgun (WGS) entry which is preliminary data.</text>
</comment>
<reference evidence="1" key="1">
    <citation type="journal article" date="2015" name="Nature">
        <title>Complex archaea that bridge the gap between prokaryotes and eukaryotes.</title>
        <authorList>
            <person name="Spang A."/>
            <person name="Saw J.H."/>
            <person name="Jorgensen S.L."/>
            <person name="Zaremba-Niedzwiedzka K."/>
            <person name="Martijn J."/>
            <person name="Lind A.E."/>
            <person name="van Eijk R."/>
            <person name="Schleper C."/>
            <person name="Guy L."/>
            <person name="Ettema T.J."/>
        </authorList>
    </citation>
    <scope>NUCLEOTIDE SEQUENCE</scope>
</reference>
<dbReference type="AlphaFoldDB" id="A0A0F9PLI2"/>